<reference evidence="3 4" key="1">
    <citation type="submission" date="2017-09" db="EMBL/GenBank/DDBJ databases">
        <title>The diverse metabolic capabilities of V. boronicumulans make it an excellent choice for continued studies on novel biodegradation.</title>
        <authorList>
            <person name="Sun S."/>
        </authorList>
    </citation>
    <scope>NUCLEOTIDE SEQUENCE [LARGE SCALE GENOMIC DNA]</scope>
    <source>
        <strain evidence="3 4">J1</strain>
    </source>
</reference>
<dbReference type="AlphaFoldDB" id="A0A250DJN4"/>
<dbReference type="InterPro" id="IPR046061">
    <property type="entry name" value="DUF6019"/>
</dbReference>
<keyword evidence="2" id="KW-1133">Transmembrane helix</keyword>
<dbReference type="KEGG" id="vbo:CKY39_16040"/>
<feature type="region of interest" description="Disordered" evidence="1">
    <location>
        <begin position="54"/>
        <end position="78"/>
    </location>
</feature>
<protein>
    <submittedName>
        <fullName evidence="3">Uncharacterized protein</fullName>
    </submittedName>
</protein>
<sequence>MEMRTASDFESTLAAWAVGGIALSIIGTLVSLYLLYLIIRWGVRDGMRDAQRDIRDQREPLRQRASVARTDLPDMRAD</sequence>
<feature type="transmembrane region" description="Helical" evidence="2">
    <location>
        <begin position="13"/>
        <end position="39"/>
    </location>
</feature>
<evidence type="ECO:0000313" key="4">
    <source>
        <dbReference type="Proteomes" id="UP000217154"/>
    </source>
</evidence>
<evidence type="ECO:0000256" key="2">
    <source>
        <dbReference type="SAM" id="Phobius"/>
    </source>
</evidence>
<organism evidence="3 4">
    <name type="scientific">Variovorax boronicumulans</name>
    <dbReference type="NCBI Taxonomy" id="436515"/>
    <lineage>
        <taxon>Bacteria</taxon>
        <taxon>Pseudomonadati</taxon>
        <taxon>Pseudomonadota</taxon>
        <taxon>Betaproteobacteria</taxon>
        <taxon>Burkholderiales</taxon>
        <taxon>Comamonadaceae</taxon>
        <taxon>Variovorax</taxon>
    </lineage>
</organism>
<dbReference type="Pfam" id="PF19483">
    <property type="entry name" value="DUF6019"/>
    <property type="match status" value="1"/>
</dbReference>
<keyword evidence="2" id="KW-0472">Membrane</keyword>
<dbReference type="EMBL" id="CP023284">
    <property type="protein sequence ID" value="ATA54550.1"/>
    <property type="molecule type" value="Genomic_DNA"/>
</dbReference>
<evidence type="ECO:0000256" key="1">
    <source>
        <dbReference type="SAM" id="MobiDB-lite"/>
    </source>
</evidence>
<accession>A0A250DJN4</accession>
<name>A0A250DJN4_9BURK</name>
<keyword evidence="2" id="KW-0812">Transmembrane</keyword>
<dbReference type="Proteomes" id="UP000217154">
    <property type="component" value="Chromosome"/>
</dbReference>
<evidence type="ECO:0000313" key="3">
    <source>
        <dbReference type="EMBL" id="ATA54550.1"/>
    </source>
</evidence>
<gene>
    <name evidence="3" type="ORF">CKY39_16040</name>
</gene>
<proteinExistence type="predicted"/>